<dbReference type="Pfam" id="PF25556">
    <property type="entry name" value="SET_TTL"/>
    <property type="match status" value="2"/>
</dbReference>
<protein>
    <submittedName>
        <fullName evidence="2">Tubulin--tyrosine ligase-like protein 12</fullName>
    </submittedName>
</protein>
<dbReference type="PANTHER" id="PTHR46088">
    <property type="entry name" value="TUBULIN--TYROSINE LIGASE-LIKE PROTEIN 12"/>
    <property type="match status" value="1"/>
</dbReference>
<sequence>MTTEEQFKAFEKNNRPQLAAVPKALWHQLHEKLRNEIFDAGSYFALTESPEPYRRYALQLQHEGGLRAQSSIFVVDHAWSFTPEQAKQSLREHPQLLKRLEELMVKPETEEPAPQEGAFEEIPEEWNDTVDIIVDQTGSSRGAAWNALEDADFQVVDAISRLTLEDDGTSDQMKSLQEAIAGQITKPTKETKQTTLGSRIDAVMNDLWSYSQTYEAAWQAPDGQVKNTTVSGKPRAGLEQNQSNPFMQEVGLSILHDDEPNVAILPFIYVTPESTTPVSVMWPIKHLAQGDLLKRDYVPAGVQGLDRMAYLNAFWKTGGEALKEFYERTVSAPPTVTPMALNSANVASSEMAGSLKLACNLLPSIVTQVKELANVELVGDAEASVVWERDPLKLTAVEVTKRIRESFGGAVHWFLPTFSITSELALICGVEYHHQINTPLHWTISTDPEAPPVVSANLSFLLRHRDLSMPGVAQRCIEKPVLYGNRKFALDYTVLVKSDGSGGYGLYLYKNFITRLARDEYDSKKLENAEVHYMIPRFDSSSKLSPDVATFVKNIEKSLSGVGWDKVYEETKRRIKDTFSGLLTTVEWSSKVWIAVYEVSVEYTAEGKAVIMDVQPDEHLVGVRAWDTDLSVIVGVLTGSGKSECERL</sequence>
<dbReference type="PANTHER" id="PTHR46088:SF1">
    <property type="entry name" value="TUBULIN--TYROSINE LIGASE-LIKE PROTEIN 12"/>
    <property type="match status" value="1"/>
</dbReference>
<evidence type="ECO:0000313" key="2">
    <source>
        <dbReference type="EMBL" id="KAJ3053020.1"/>
    </source>
</evidence>
<evidence type="ECO:0000259" key="1">
    <source>
        <dbReference type="Pfam" id="PF25556"/>
    </source>
</evidence>
<name>A0AAD5SFN2_9FUNG</name>
<feature type="domain" description="Tubulin--tyrosine ligase-like protein 12 SET-like" evidence="1">
    <location>
        <begin position="62"/>
        <end position="125"/>
    </location>
</feature>
<dbReference type="InterPro" id="IPR004344">
    <property type="entry name" value="TTL/TTLL_fam"/>
</dbReference>
<feature type="domain" description="Tubulin--tyrosine ligase-like protein 12 SET-like" evidence="1">
    <location>
        <begin position="199"/>
        <end position="300"/>
    </location>
</feature>
<dbReference type="GO" id="GO:0016874">
    <property type="term" value="F:ligase activity"/>
    <property type="evidence" value="ECO:0007669"/>
    <property type="project" value="UniProtKB-KW"/>
</dbReference>
<comment type="caution">
    <text evidence="2">The sequence shown here is derived from an EMBL/GenBank/DDBJ whole genome shotgun (WGS) entry which is preliminary data.</text>
</comment>
<dbReference type="InterPro" id="IPR057954">
    <property type="entry name" value="SET_TTL12"/>
</dbReference>
<proteinExistence type="predicted"/>
<evidence type="ECO:0000313" key="3">
    <source>
        <dbReference type="Proteomes" id="UP001212841"/>
    </source>
</evidence>
<dbReference type="Pfam" id="PF03133">
    <property type="entry name" value="TTL"/>
    <property type="match status" value="1"/>
</dbReference>
<keyword evidence="2" id="KW-0436">Ligase</keyword>
<reference evidence="2" key="1">
    <citation type="submission" date="2020-05" db="EMBL/GenBank/DDBJ databases">
        <title>Phylogenomic resolution of chytrid fungi.</title>
        <authorList>
            <person name="Stajich J.E."/>
            <person name="Amses K."/>
            <person name="Simmons R."/>
            <person name="Seto K."/>
            <person name="Myers J."/>
            <person name="Bonds A."/>
            <person name="Quandt C.A."/>
            <person name="Barry K."/>
            <person name="Liu P."/>
            <person name="Grigoriev I."/>
            <person name="Longcore J.E."/>
            <person name="James T.Y."/>
        </authorList>
    </citation>
    <scope>NUCLEOTIDE SEQUENCE</scope>
    <source>
        <strain evidence="2">JEL0318</strain>
    </source>
</reference>
<accession>A0AAD5SFN2</accession>
<dbReference type="GO" id="GO:0005737">
    <property type="term" value="C:cytoplasm"/>
    <property type="evidence" value="ECO:0007669"/>
    <property type="project" value="TreeGrafter"/>
</dbReference>
<keyword evidence="3" id="KW-1185">Reference proteome</keyword>
<dbReference type="InterPro" id="IPR027749">
    <property type="entry name" value="TTLL12"/>
</dbReference>
<dbReference type="EMBL" id="JADGJD010000245">
    <property type="protein sequence ID" value="KAJ3053020.1"/>
    <property type="molecule type" value="Genomic_DNA"/>
</dbReference>
<dbReference type="Proteomes" id="UP001212841">
    <property type="component" value="Unassembled WGS sequence"/>
</dbReference>
<gene>
    <name evidence="2" type="primary">TTLL12</name>
    <name evidence="2" type="ORF">HK097_005216</name>
</gene>
<dbReference type="AlphaFoldDB" id="A0AAD5SFN2"/>
<dbReference type="Gene3D" id="3.30.470.20">
    <property type="entry name" value="ATP-grasp fold, B domain"/>
    <property type="match status" value="1"/>
</dbReference>
<organism evidence="2 3">
    <name type="scientific">Rhizophlyctis rosea</name>
    <dbReference type="NCBI Taxonomy" id="64517"/>
    <lineage>
        <taxon>Eukaryota</taxon>
        <taxon>Fungi</taxon>
        <taxon>Fungi incertae sedis</taxon>
        <taxon>Chytridiomycota</taxon>
        <taxon>Chytridiomycota incertae sedis</taxon>
        <taxon>Chytridiomycetes</taxon>
        <taxon>Rhizophlyctidales</taxon>
        <taxon>Rhizophlyctidaceae</taxon>
        <taxon>Rhizophlyctis</taxon>
    </lineage>
</organism>